<evidence type="ECO:0000256" key="1">
    <source>
        <dbReference type="ARBA" id="ARBA00004648"/>
    </source>
</evidence>
<feature type="compositionally biased region" description="Polar residues" evidence="7">
    <location>
        <begin position="227"/>
        <end position="251"/>
    </location>
</feature>
<evidence type="ECO:0000256" key="6">
    <source>
        <dbReference type="SAM" id="Coils"/>
    </source>
</evidence>
<keyword evidence="6" id="KW-0175">Coiled coil</keyword>
<dbReference type="GO" id="GO:0005789">
    <property type="term" value="C:endoplasmic reticulum membrane"/>
    <property type="evidence" value="ECO:0007669"/>
    <property type="project" value="UniProtKB-SubCell"/>
</dbReference>
<feature type="compositionally biased region" description="Low complexity" evidence="7">
    <location>
        <begin position="566"/>
        <end position="587"/>
    </location>
</feature>
<organism evidence="10 11">
    <name type="scientific">Caenorhabditis nigoni</name>
    <dbReference type="NCBI Taxonomy" id="1611254"/>
    <lineage>
        <taxon>Eukaryota</taxon>
        <taxon>Metazoa</taxon>
        <taxon>Ecdysozoa</taxon>
        <taxon>Nematoda</taxon>
        <taxon>Chromadorea</taxon>
        <taxon>Rhabditida</taxon>
        <taxon>Rhabditina</taxon>
        <taxon>Rhabditomorpha</taxon>
        <taxon>Rhabditoidea</taxon>
        <taxon>Rhabditidae</taxon>
        <taxon>Peloderinae</taxon>
        <taxon>Caenorhabditis</taxon>
    </lineage>
</organism>
<dbReference type="Pfam" id="PF00170">
    <property type="entry name" value="bZIP_1"/>
    <property type="match status" value="1"/>
</dbReference>
<evidence type="ECO:0000259" key="9">
    <source>
        <dbReference type="PROSITE" id="PS50217"/>
    </source>
</evidence>
<keyword evidence="2" id="KW-0805">Transcription regulation</keyword>
<dbReference type="GO" id="GO:0000981">
    <property type="term" value="F:DNA-binding transcription factor activity, RNA polymerase II-specific"/>
    <property type="evidence" value="ECO:0007669"/>
    <property type="project" value="TreeGrafter"/>
</dbReference>
<feature type="compositionally biased region" description="Low complexity" evidence="7">
    <location>
        <begin position="161"/>
        <end position="177"/>
    </location>
</feature>
<feature type="signal peptide" evidence="8">
    <location>
        <begin position="1"/>
        <end position="15"/>
    </location>
</feature>
<evidence type="ECO:0000256" key="3">
    <source>
        <dbReference type="ARBA" id="ARBA00023125"/>
    </source>
</evidence>
<dbReference type="SMART" id="SM00338">
    <property type="entry name" value="BRLZ"/>
    <property type="match status" value="1"/>
</dbReference>
<keyword evidence="5" id="KW-0539">Nucleus</keyword>
<keyword evidence="8" id="KW-0732">Signal</keyword>
<comment type="caution">
    <text evidence="10">The sequence shown here is derived from an EMBL/GenBank/DDBJ whole genome shotgun (WGS) entry which is preliminary data.</text>
</comment>
<evidence type="ECO:0000256" key="7">
    <source>
        <dbReference type="SAM" id="MobiDB-lite"/>
    </source>
</evidence>
<protein>
    <recommendedName>
        <fullName evidence="9">BZIP domain-containing protein</fullName>
    </recommendedName>
</protein>
<dbReference type="OrthoDB" id="674948at2759"/>
<dbReference type="AlphaFoldDB" id="A0A2G5VKW2"/>
<feature type="compositionally biased region" description="Polar residues" evidence="7">
    <location>
        <begin position="140"/>
        <end position="158"/>
    </location>
</feature>
<evidence type="ECO:0000256" key="4">
    <source>
        <dbReference type="ARBA" id="ARBA00023163"/>
    </source>
</evidence>
<dbReference type="STRING" id="1611254.A0A2G5VKW2"/>
<gene>
    <name evidence="10" type="primary">Cni-let-607</name>
    <name evidence="10" type="synonym">Cnig_chr_I.g2475</name>
    <name evidence="10" type="ORF">B9Z55_002475</name>
</gene>
<name>A0A2G5VKW2_9PELO</name>
<keyword evidence="11" id="KW-1185">Reference proteome</keyword>
<dbReference type="SUPFAM" id="SSF57959">
    <property type="entry name" value="Leucine zipper domain"/>
    <property type="match status" value="1"/>
</dbReference>
<dbReference type="InterPro" id="IPR004827">
    <property type="entry name" value="bZIP"/>
</dbReference>
<dbReference type="EMBL" id="PDUG01000001">
    <property type="protein sequence ID" value="PIC52320.1"/>
    <property type="molecule type" value="Genomic_DNA"/>
</dbReference>
<evidence type="ECO:0000256" key="5">
    <source>
        <dbReference type="ARBA" id="ARBA00023242"/>
    </source>
</evidence>
<feature type="region of interest" description="Disordered" evidence="7">
    <location>
        <begin position="274"/>
        <end position="299"/>
    </location>
</feature>
<comment type="subcellular location">
    <subcellularLocation>
        <location evidence="1">Endoplasmic reticulum membrane</location>
        <topology evidence="1">Single-pass type II membrane protein</topology>
    </subcellularLocation>
</comment>
<dbReference type="Proteomes" id="UP000230233">
    <property type="component" value="Chromosome I"/>
</dbReference>
<feature type="region of interest" description="Disordered" evidence="7">
    <location>
        <begin position="560"/>
        <end position="589"/>
    </location>
</feature>
<proteinExistence type="predicted"/>
<keyword evidence="4" id="KW-0804">Transcription</keyword>
<evidence type="ECO:0000256" key="2">
    <source>
        <dbReference type="ARBA" id="ARBA00023015"/>
    </source>
</evidence>
<accession>A0A2G5VKW2</accession>
<dbReference type="PROSITE" id="PS50217">
    <property type="entry name" value="BZIP"/>
    <property type="match status" value="1"/>
</dbReference>
<dbReference type="PANTHER" id="PTHR45996">
    <property type="entry name" value="AGAP001464-PB"/>
    <property type="match status" value="1"/>
</dbReference>
<keyword evidence="3" id="KW-0238">DNA-binding</keyword>
<evidence type="ECO:0000313" key="10">
    <source>
        <dbReference type="EMBL" id="PIC52320.1"/>
    </source>
</evidence>
<dbReference type="PROSITE" id="PS00036">
    <property type="entry name" value="BZIP_BASIC"/>
    <property type="match status" value="1"/>
</dbReference>
<feature type="domain" description="BZIP" evidence="9">
    <location>
        <begin position="334"/>
        <end position="397"/>
    </location>
</feature>
<dbReference type="InterPro" id="IPR051381">
    <property type="entry name" value="CREB_ATF_subfamily"/>
</dbReference>
<reference evidence="11" key="1">
    <citation type="submission" date="2017-10" db="EMBL/GenBank/DDBJ databases">
        <title>Rapid genome shrinkage in a self-fertile nematode reveals novel sperm competition proteins.</title>
        <authorList>
            <person name="Yin D."/>
            <person name="Schwarz E.M."/>
            <person name="Thomas C.G."/>
            <person name="Felde R.L."/>
            <person name="Korf I.F."/>
            <person name="Cutter A.D."/>
            <person name="Schartner C.M."/>
            <person name="Ralston E.J."/>
            <person name="Meyer B.J."/>
            <person name="Haag E.S."/>
        </authorList>
    </citation>
    <scope>NUCLEOTIDE SEQUENCE [LARGE SCALE GENOMIC DNA]</scope>
    <source>
        <strain evidence="11">JU1422</strain>
    </source>
</reference>
<evidence type="ECO:0000256" key="8">
    <source>
        <dbReference type="SAM" id="SignalP"/>
    </source>
</evidence>
<dbReference type="GO" id="GO:0005634">
    <property type="term" value="C:nucleus"/>
    <property type="evidence" value="ECO:0007669"/>
    <property type="project" value="TreeGrafter"/>
</dbReference>
<sequence>MHLVFSLSVQYLSHAFPVLFYDYPCVDPQYLYRLFPLTTIPLEDNDLLEGTHTSTFGHVSSSIEEMDPEFELDGIGPSDNMLMLASHNGHEENSAWMDDQSFFDFNDQFLEKNFDSTDPEKFADELFDKLEAMGDFGSMDDNNSDSMNEHSYSLSPPDSGSMPISPASTSPSSYHSSGGEDNMDMNYPSLDILQQAANEIFEVKEEDYEICSSGPLIAYTNTSNASVNTQHYQQQKRPNQASYQPHQNTNGLVRFKPGQQRVLNPASISLNASSSSYIPSTPSSTSSLSSGFVKPSTGRKYPQLTLTEEEKRLCKKEGILLPESYPLTKAEERDLKRIRRKIRNKRSAQTSRKRKQDYIEQLEDRVSESTKENQALKQQIQQLTSEKQSALSQIKKLQAQLYQCTKRSTQAGTCLAVIMLSACLLVAPQLNPLAHQDAQNAIECIDEACQPTVTSPNSPTSEQQTVVAVPSTVVPSAGPVMVPSNVNRQMTRNSVTNHNHNNSNHNKYQSSGNLSHYHIALDNSNHPPPTLQPQQHYQQQHPPSMYRRSDETISMAMAKIGGRKPSSTSSSSASSVASSTSSSSATSPIYRTSRTLGAFEDQCDAASDNTNCANMPPLVPMKMAGQPLKRKIVTMSAQPRVAYRAVPASVVNNGQSQFYKSQQPQQPKMQFVTMDRPIKYEVFQLSDYVKVEDETSSLRLPSSWSTSAPRLQPQVNVSTSRTMRPLTVATPIHHFQPTPAKKVKTQMF</sequence>
<dbReference type="InterPro" id="IPR046347">
    <property type="entry name" value="bZIP_sf"/>
</dbReference>
<feature type="region of interest" description="Disordered" evidence="7">
    <location>
        <begin position="137"/>
        <end position="186"/>
    </location>
</feature>
<feature type="compositionally biased region" description="Low complexity" evidence="7">
    <location>
        <begin position="532"/>
        <end position="543"/>
    </location>
</feature>
<feature type="region of interest" description="Disordered" evidence="7">
    <location>
        <begin position="227"/>
        <end position="252"/>
    </location>
</feature>
<dbReference type="Gene3D" id="1.20.5.170">
    <property type="match status" value="1"/>
</dbReference>
<feature type="coiled-coil region" evidence="6">
    <location>
        <begin position="345"/>
        <end position="400"/>
    </location>
</feature>
<feature type="region of interest" description="Disordered" evidence="7">
    <location>
        <begin position="518"/>
        <end position="548"/>
    </location>
</feature>
<feature type="compositionally biased region" description="Low complexity" evidence="7">
    <location>
        <begin position="274"/>
        <end position="290"/>
    </location>
</feature>
<dbReference type="PANTHER" id="PTHR45996:SF3">
    <property type="entry name" value="CREB-H TRANSCRIPTION FACTOR HOMOLOG LET-607"/>
    <property type="match status" value="1"/>
</dbReference>
<dbReference type="GO" id="GO:0000978">
    <property type="term" value="F:RNA polymerase II cis-regulatory region sequence-specific DNA binding"/>
    <property type="evidence" value="ECO:0007669"/>
    <property type="project" value="TreeGrafter"/>
</dbReference>
<evidence type="ECO:0000313" key="11">
    <source>
        <dbReference type="Proteomes" id="UP000230233"/>
    </source>
</evidence>
<feature type="chain" id="PRO_5013599762" description="BZIP domain-containing protein" evidence="8">
    <location>
        <begin position="16"/>
        <end position="748"/>
    </location>
</feature>